<feature type="modified residue" description="N6-(pyridoxal phosphate)lysine" evidence="7">
    <location>
        <position position="270"/>
    </location>
</feature>
<dbReference type="InterPro" id="IPR015421">
    <property type="entry name" value="PyrdxlP-dep_Trfase_major"/>
</dbReference>
<keyword evidence="4 9" id="KW-0808">Transferase</keyword>
<dbReference type="Proteomes" id="UP000289152">
    <property type="component" value="Unassembled WGS sequence"/>
</dbReference>
<evidence type="ECO:0000256" key="6">
    <source>
        <dbReference type="PIRNR" id="PIRNR000517"/>
    </source>
</evidence>
<dbReference type="InParanoid" id="A0A4Q1BHN9"/>
<accession>A0A4Q1BHN9</accession>
<keyword evidence="5 6" id="KW-0663">Pyridoxal phosphate</keyword>
<evidence type="ECO:0000259" key="8">
    <source>
        <dbReference type="Pfam" id="PF00155"/>
    </source>
</evidence>
<dbReference type="InterPro" id="IPR015422">
    <property type="entry name" value="PyrdxlP-dep_Trfase_small"/>
</dbReference>
<dbReference type="Gene3D" id="3.40.640.10">
    <property type="entry name" value="Type I PLP-dependent aspartate aminotransferase-like (Major domain)"/>
    <property type="match status" value="1"/>
</dbReference>
<evidence type="ECO:0000313" key="10">
    <source>
        <dbReference type="Proteomes" id="UP000289152"/>
    </source>
</evidence>
<organism evidence="9 10">
    <name type="scientific">Tremella mesenterica</name>
    <name type="common">Jelly fungus</name>
    <dbReference type="NCBI Taxonomy" id="5217"/>
    <lineage>
        <taxon>Eukaryota</taxon>
        <taxon>Fungi</taxon>
        <taxon>Dikarya</taxon>
        <taxon>Basidiomycota</taxon>
        <taxon>Agaricomycotina</taxon>
        <taxon>Tremellomycetes</taxon>
        <taxon>Tremellales</taxon>
        <taxon>Tremellaceae</taxon>
        <taxon>Tremella</taxon>
    </lineage>
</organism>
<dbReference type="GO" id="GO:0006572">
    <property type="term" value="P:L-tyrosine catabolic process"/>
    <property type="evidence" value="ECO:0007669"/>
    <property type="project" value="TreeGrafter"/>
</dbReference>
<dbReference type="PIRSF" id="PIRSF000517">
    <property type="entry name" value="Tyr_transaminase"/>
    <property type="match status" value="1"/>
</dbReference>
<comment type="caution">
    <text evidence="9">The sequence shown here is derived from an EMBL/GenBank/DDBJ whole genome shotgun (WGS) entry which is preliminary data.</text>
</comment>
<dbReference type="GO" id="GO:0030170">
    <property type="term" value="F:pyridoxal phosphate binding"/>
    <property type="evidence" value="ECO:0007669"/>
    <property type="project" value="InterPro"/>
</dbReference>
<evidence type="ECO:0000313" key="9">
    <source>
        <dbReference type="EMBL" id="RXK37135.1"/>
    </source>
</evidence>
<proteinExistence type="inferred from homology"/>
<evidence type="ECO:0000256" key="7">
    <source>
        <dbReference type="PIRSR" id="PIRSR000517-1"/>
    </source>
</evidence>
<protein>
    <submittedName>
        <fullName evidence="9">Tyrosine aminotransferase</fullName>
    </submittedName>
</protein>
<dbReference type="VEuPathDB" id="FungiDB:TREMEDRAFT_64754"/>
<evidence type="ECO:0000256" key="3">
    <source>
        <dbReference type="ARBA" id="ARBA00022576"/>
    </source>
</evidence>
<dbReference type="NCBIfam" id="TIGR01265">
    <property type="entry name" value="tyr_nico_aTase"/>
    <property type="match status" value="1"/>
</dbReference>
<dbReference type="GO" id="GO:0004838">
    <property type="term" value="F:L-tyrosine-2-oxoglutarate transaminase activity"/>
    <property type="evidence" value="ECO:0007669"/>
    <property type="project" value="TreeGrafter"/>
</dbReference>
<dbReference type="InterPro" id="IPR015424">
    <property type="entry name" value="PyrdxlP-dep_Trfase"/>
</dbReference>
<feature type="domain" description="Aminotransferase class I/classII large" evidence="8">
    <location>
        <begin position="68"/>
        <end position="413"/>
    </location>
</feature>
<evidence type="ECO:0000256" key="4">
    <source>
        <dbReference type="ARBA" id="ARBA00022679"/>
    </source>
</evidence>
<dbReference type="InterPro" id="IPR005958">
    <property type="entry name" value="TyrNic_aminoTrfase"/>
</dbReference>
<dbReference type="EMBL" id="SDIL01000076">
    <property type="protein sequence ID" value="RXK37135.1"/>
    <property type="molecule type" value="Genomic_DNA"/>
</dbReference>
<dbReference type="Gene3D" id="3.90.1150.10">
    <property type="entry name" value="Aspartate Aminotransferase, domain 1"/>
    <property type="match status" value="1"/>
</dbReference>
<dbReference type="OrthoDB" id="7042322at2759"/>
<gene>
    <name evidence="9" type="ORF">M231_05586</name>
</gene>
<dbReference type="STRING" id="5217.A0A4Q1BHN9"/>
<comment type="cofactor">
    <cofactor evidence="1 6 7">
        <name>pyridoxal 5'-phosphate</name>
        <dbReference type="ChEBI" id="CHEBI:597326"/>
    </cofactor>
</comment>
<dbReference type="InterPro" id="IPR004839">
    <property type="entry name" value="Aminotransferase_I/II_large"/>
</dbReference>
<evidence type="ECO:0000256" key="1">
    <source>
        <dbReference type="ARBA" id="ARBA00001933"/>
    </source>
</evidence>
<reference evidence="9 10" key="1">
    <citation type="submission" date="2016-06" db="EMBL/GenBank/DDBJ databases">
        <title>Evolution of pathogenesis and genome organization in the Tremellales.</title>
        <authorList>
            <person name="Cuomo C."/>
            <person name="Litvintseva A."/>
            <person name="Heitman J."/>
            <person name="Chen Y."/>
            <person name="Sun S."/>
            <person name="Springer D."/>
            <person name="Dromer F."/>
            <person name="Young S."/>
            <person name="Zeng Q."/>
            <person name="Chapman S."/>
            <person name="Gujja S."/>
            <person name="Saif S."/>
            <person name="Birren B."/>
        </authorList>
    </citation>
    <scope>NUCLEOTIDE SEQUENCE [LARGE SCALE GENOMIC DNA]</scope>
    <source>
        <strain evidence="9 10">ATCC 28783</strain>
    </source>
</reference>
<name>A0A4Q1BHN9_TREME</name>
<dbReference type="CDD" id="cd00609">
    <property type="entry name" value="AAT_like"/>
    <property type="match status" value="1"/>
</dbReference>
<dbReference type="AlphaFoldDB" id="A0A4Q1BHN9"/>
<keyword evidence="10" id="KW-1185">Reference proteome</keyword>
<keyword evidence="3 9" id="KW-0032">Aminotransferase</keyword>
<evidence type="ECO:0000256" key="2">
    <source>
        <dbReference type="ARBA" id="ARBA00007441"/>
    </source>
</evidence>
<dbReference type="PANTHER" id="PTHR45744:SF2">
    <property type="entry name" value="TYROSINE AMINOTRANSFERASE"/>
    <property type="match status" value="1"/>
</dbReference>
<sequence>MPNIDLLDTAQVSSVVKRHKLVGMIGKEKKWDIGVSPSVPNSRNPIRTTLELITSQPPNPINGPTRSLINLGLGDPTHYPLHPPPEGAIDAITRALKSGKANGYLPGAGSLQARSAVVDYHERWDGVTHGVGQGLDLILSVLIPHQTVQKCNVLLPRPGFAQYATLLANLGTDVRYYDLLEEQGWEIDLSSLEDSIDGGTKAIILTNPSNPCGSNYSRSHLQALLDIAEQHKVPIISDEIYGHMTWDKPFVPLASLSRSVPIITLAGLSKRFLVPGWRFGWVCLHDPLCLATKVREGMHVWANRFMGPNSLVQAALPDILATPGSWFKVVMDKIQLNAHILTTAINTIPGLSCAAPSGALYMLVKIDSSRLHMSDIDFCTSLYREEALFVLPGICFEAPGYFRAVLSTPADVMQDVALRLRAFCHRHGGKVCI</sequence>
<evidence type="ECO:0000256" key="5">
    <source>
        <dbReference type="ARBA" id="ARBA00022898"/>
    </source>
</evidence>
<dbReference type="PANTHER" id="PTHR45744">
    <property type="entry name" value="TYROSINE AMINOTRANSFERASE"/>
    <property type="match status" value="1"/>
</dbReference>
<comment type="similarity">
    <text evidence="2 6">Belongs to the class-I pyridoxal-phosphate-dependent aminotransferase family.</text>
</comment>
<dbReference type="SUPFAM" id="SSF53383">
    <property type="entry name" value="PLP-dependent transferases"/>
    <property type="match status" value="1"/>
</dbReference>
<dbReference type="Pfam" id="PF00155">
    <property type="entry name" value="Aminotran_1_2"/>
    <property type="match status" value="1"/>
</dbReference>